<dbReference type="SUPFAM" id="SSF82199">
    <property type="entry name" value="SET domain"/>
    <property type="match status" value="1"/>
</dbReference>
<dbReference type="CDD" id="cd20071">
    <property type="entry name" value="SET_SMYD"/>
    <property type="match status" value="1"/>
</dbReference>
<dbReference type="InterPro" id="IPR001214">
    <property type="entry name" value="SET_dom"/>
</dbReference>
<protein>
    <submittedName>
        <fullName evidence="2">Set domain-containing protein</fullName>
    </submittedName>
</protein>
<sequence length="227" mass="27085">MMDSWIIKSSIKNKGQGFVALTDIPTGTIILREKPAFELSINDNVVSDIFEMLYQIFMCHDKKKINYFLSMSPKTHHEFIHYEDKISQELKKLKLRSNHIYQFFKKKFSDDDILLFCAKYMSNAFEYGDSIAILFNGRIFNHSCLPNIVFYRCNDEMCFITVRDICKGEELLDSYVNITHDKRTRQSRLWNQYRFHCDCQRCSSNNKQLDIRAKNIYKVKMRFVNEK</sequence>
<dbReference type="InterPro" id="IPR046341">
    <property type="entry name" value="SET_dom_sf"/>
</dbReference>
<dbReference type="PANTHER" id="PTHR12197">
    <property type="entry name" value="HISTONE-LYSINE N-METHYLTRANSFERASE SMYD"/>
    <property type="match status" value="1"/>
</dbReference>
<name>A0A2K9V7G5_9VIRU</name>
<dbReference type="PROSITE" id="PS50280">
    <property type="entry name" value="SET"/>
    <property type="match status" value="1"/>
</dbReference>
<feature type="domain" description="SET" evidence="1">
    <location>
        <begin position="3"/>
        <end position="176"/>
    </location>
</feature>
<dbReference type="SMART" id="SM00317">
    <property type="entry name" value="SET"/>
    <property type="match status" value="1"/>
</dbReference>
<reference evidence="2" key="1">
    <citation type="submission" date="2018-01" db="EMBL/GenBank/DDBJ databases">
        <title>Draft genome sequence of Bandra megavirus.</title>
        <authorList>
            <person name="Chatterjee A."/>
            <person name="Yadav R."/>
            <person name="Kondabagil K."/>
        </authorList>
    </citation>
    <scope>NUCLEOTIDE SEQUENCE</scope>
    <source>
        <strain evidence="2">KK-1</strain>
    </source>
</reference>
<dbReference type="Gene3D" id="2.170.270.10">
    <property type="entry name" value="SET domain"/>
    <property type="match status" value="1"/>
</dbReference>
<evidence type="ECO:0000313" key="2">
    <source>
        <dbReference type="EMBL" id="AUV58167.1"/>
    </source>
</evidence>
<dbReference type="Pfam" id="PF00856">
    <property type="entry name" value="SET"/>
    <property type="match status" value="1"/>
</dbReference>
<organism evidence="2">
    <name type="scientific">Bandra megavirus</name>
    <dbReference type="NCBI Taxonomy" id="2071566"/>
    <lineage>
        <taxon>Viruses</taxon>
        <taxon>Varidnaviria</taxon>
        <taxon>Bamfordvirae</taxon>
        <taxon>Nucleocytoviricota</taxon>
        <taxon>Megaviricetes</taxon>
        <taxon>Imitervirales</taxon>
        <taxon>Mimiviridae</taxon>
        <taxon>Megamimivirinae</taxon>
        <taxon>Megavirus</taxon>
    </lineage>
</organism>
<dbReference type="InterPro" id="IPR050869">
    <property type="entry name" value="H3K4_H4K5_MeTrfase"/>
</dbReference>
<accession>A0A2K9V7G5</accession>
<proteinExistence type="predicted"/>
<dbReference type="EMBL" id="MG779311">
    <property type="protein sequence ID" value="AUV58167.1"/>
    <property type="molecule type" value="Genomic_DNA"/>
</dbReference>
<evidence type="ECO:0000259" key="1">
    <source>
        <dbReference type="PROSITE" id="PS50280"/>
    </source>
</evidence>